<reference evidence="3" key="1">
    <citation type="journal article" date="2016" name="Genome Announc.">
        <title>Genome sequence of Ustilaginoidea virens IPU010, a rice pathogenic fungus causing false smut.</title>
        <authorList>
            <person name="Kumagai T."/>
            <person name="Ishii T."/>
            <person name="Terai G."/>
            <person name="Umemura M."/>
            <person name="Machida M."/>
            <person name="Asai K."/>
        </authorList>
    </citation>
    <scope>NUCLEOTIDE SEQUENCE [LARGE SCALE GENOMIC DNA]</scope>
    <source>
        <strain evidence="3">IPU010</strain>
    </source>
</reference>
<feature type="region of interest" description="Disordered" evidence="1">
    <location>
        <begin position="87"/>
        <end position="144"/>
    </location>
</feature>
<evidence type="ECO:0000313" key="2">
    <source>
        <dbReference type="EMBL" id="GAO15689.1"/>
    </source>
</evidence>
<dbReference type="EMBL" id="BBTG02000007">
    <property type="protein sequence ID" value="GAO15689.1"/>
    <property type="molecule type" value="Genomic_DNA"/>
</dbReference>
<gene>
    <name evidence="2" type="ORF">UVI_02018970</name>
</gene>
<evidence type="ECO:0000256" key="1">
    <source>
        <dbReference type="SAM" id="MobiDB-lite"/>
    </source>
</evidence>
<protein>
    <submittedName>
        <fullName evidence="2">Uncharacterized protein</fullName>
    </submittedName>
</protein>
<comment type="caution">
    <text evidence="2">The sequence shown here is derived from an EMBL/GenBank/DDBJ whole genome shotgun (WGS) entry which is preliminary data.</text>
</comment>
<organism evidence="2 3">
    <name type="scientific">Ustilaginoidea virens</name>
    <name type="common">Rice false smut fungus</name>
    <name type="synonym">Villosiclava virens</name>
    <dbReference type="NCBI Taxonomy" id="1159556"/>
    <lineage>
        <taxon>Eukaryota</taxon>
        <taxon>Fungi</taxon>
        <taxon>Dikarya</taxon>
        <taxon>Ascomycota</taxon>
        <taxon>Pezizomycotina</taxon>
        <taxon>Sordariomycetes</taxon>
        <taxon>Hypocreomycetidae</taxon>
        <taxon>Hypocreales</taxon>
        <taxon>Clavicipitaceae</taxon>
        <taxon>Ustilaginoidea</taxon>
    </lineage>
</organism>
<sequence length="598" mass="67032">MASKKPVPSKAALNALRGVLLTTSCSVILLAEERRRRLQIARSAIDNARKLHSLQSYRGPVAQADSHASWQGRLADVDHTVLSVASFPRPRTSTRRRGRAHLIGSGNNGAHCDEKGATAPPEKGERNSGPDTASSLPYRSHSPSMVDLDSLKLASFEPVRRRPAAARMLPPRDFSTSNMLPAFAPDHYALSKPTETPYTEPAVRSGEGDQPGEDAEDASSEIDAIKTARLYLEKLAGGPSTRQPDFSIKFARLYLEMSKGDFSTPRPLYFKAVPALKWLLKDMEASESDIDKSNLREKIDLAGTVLERVASFGPPPSLHIARILRSQATRLFRAVSRSCSEKLATTLAQALPLCEDPLGLLFHFMAIVQTGNHQKALRETLLLLSQYPNQHRYSWSRGMLLFRVLYRHAKSQQVDFPQTRQLYLMLREAGLFEQIAVPRSTEYDIRRLMTVLAFECGDCGFARSELQKLDEIDSGGLASDVRLQKWLIVGKADEGRWSEVLSHIEMLRQSLAPDYWDFQLFLGEVADLFSAHGHKSDQLECFLRTAVTEYQLKLENRWIWAVLDNHAAHRQIQSKAAQRFGRHPTENSKKTAQISSRR</sequence>
<feature type="region of interest" description="Disordered" evidence="1">
    <location>
        <begin position="574"/>
        <end position="598"/>
    </location>
</feature>
<feature type="compositionally biased region" description="Basic and acidic residues" evidence="1">
    <location>
        <begin position="111"/>
        <end position="128"/>
    </location>
</feature>
<feature type="region of interest" description="Disordered" evidence="1">
    <location>
        <begin position="188"/>
        <end position="219"/>
    </location>
</feature>
<dbReference type="AlphaFoldDB" id="A0A1B5KXA5"/>
<feature type="compositionally biased region" description="Polar residues" evidence="1">
    <location>
        <begin position="129"/>
        <end position="143"/>
    </location>
</feature>
<dbReference type="Proteomes" id="UP000054053">
    <property type="component" value="Unassembled WGS sequence"/>
</dbReference>
<accession>A0A1B5KXA5</accession>
<name>A0A1B5KXA5_USTVR</name>
<feature type="compositionally biased region" description="Acidic residues" evidence="1">
    <location>
        <begin position="210"/>
        <end position="219"/>
    </location>
</feature>
<proteinExistence type="predicted"/>
<evidence type="ECO:0000313" key="3">
    <source>
        <dbReference type="Proteomes" id="UP000054053"/>
    </source>
</evidence>